<comment type="caution">
    <text evidence="1">The sequence shown here is derived from an EMBL/GenBank/DDBJ whole genome shotgun (WGS) entry which is preliminary data.</text>
</comment>
<dbReference type="AlphaFoldDB" id="A0A7J5BPC9"/>
<dbReference type="Pfam" id="PF05990">
    <property type="entry name" value="DUF900"/>
    <property type="match status" value="1"/>
</dbReference>
<dbReference type="EMBL" id="WBJZ01000018">
    <property type="protein sequence ID" value="KAB1654549.1"/>
    <property type="molecule type" value="Genomic_DNA"/>
</dbReference>
<keyword evidence="2" id="KW-1185">Reference proteome</keyword>
<keyword evidence="1" id="KW-0378">Hydrolase</keyword>
<evidence type="ECO:0000313" key="2">
    <source>
        <dbReference type="Proteomes" id="UP000467240"/>
    </source>
</evidence>
<dbReference type="OrthoDB" id="334507at2"/>
<sequence length="575" mass="61468">MTGQAYDVDDIAAMAAQLERLPAPTGDEPTLVALGAAIRDYLRVAPGRVSASDAKIALGTAILDLWAHLDLAEDAAPGSTGSSPSATTPGVLLDADTLSIITIAAATAAVDAGDNEAGVAVRHARSRIDEASRVAPRLAGVRDAADALGRHTAFRLDLEAGRAERIWRAMFAFATDRTPLVPTDVPDDARTLVTTVDDRIDATDAATRSALGAAWPAPVSGGTIGVRELPSAPTVTAPEPRTVREQPTRGVPVWFATNRTPTTRSDETSGYRNALDGGELHYGRCFVTVPAVDEVTGGLLDFVSAWFRIGSTRAARFRVESFYRFEDGGSFRDELGAELGRMSEDARSMLMYIHGFGATMRSAAESAARLSVAIKHPGATAMFSWASRANVLRYWDDERTVDASGAALDEFLQTLATVDGVDHIDLVVHSLGNRLFLRTLVERVRSGAVLPWPLRNLFLGAPDIDQSEFLNDASAYGQARGTMTLYGSNSDTALLISSLLHQTARAGLMPPPVLTDGVDTIETSGIDSSWLRHSGILESPVIHADIAQIRSGITDPDDRTGLHRVDATPVPYWRY</sequence>
<dbReference type="RefSeq" id="WP_158041465.1">
    <property type="nucleotide sequence ID" value="NZ_JACCFV010000001.1"/>
</dbReference>
<name>A0A7J5BPC9_9MICO</name>
<dbReference type="Proteomes" id="UP000467240">
    <property type="component" value="Unassembled WGS sequence"/>
</dbReference>
<dbReference type="PANTHER" id="PTHR36513">
    <property type="entry name" value="ABC TRANSMEMBRANE TYPE-1 DOMAIN-CONTAINING PROTEIN"/>
    <property type="match status" value="1"/>
</dbReference>
<dbReference type="GO" id="GO:0016787">
    <property type="term" value="F:hydrolase activity"/>
    <property type="evidence" value="ECO:0007669"/>
    <property type="project" value="UniProtKB-KW"/>
</dbReference>
<reference evidence="1 2" key="1">
    <citation type="submission" date="2019-09" db="EMBL/GenBank/DDBJ databases">
        <title>Phylogeny of genus Pseudoclavibacter and closely related genus.</title>
        <authorList>
            <person name="Li Y."/>
        </authorList>
    </citation>
    <scope>NUCLEOTIDE SEQUENCE [LARGE SCALE GENOMIC DNA]</scope>
    <source>
        <strain evidence="1 2">DSM 23821</strain>
    </source>
</reference>
<evidence type="ECO:0000313" key="1">
    <source>
        <dbReference type="EMBL" id="KAB1654549.1"/>
    </source>
</evidence>
<proteinExistence type="predicted"/>
<protein>
    <submittedName>
        <fullName evidence="1">Alpha/beta hydrolase</fullName>
    </submittedName>
</protein>
<accession>A0A7J5BPC9</accession>
<dbReference type="PANTHER" id="PTHR36513:SF1">
    <property type="entry name" value="TRANSMEMBRANE PROTEIN"/>
    <property type="match status" value="1"/>
</dbReference>
<gene>
    <name evidence="1" type="ORF">F8O01_13415</name>
</gene>
<organism evidence="1 2">
    <name type="scientific">Pseudoclavibacter chungangensis</name>
    <dbReference type="NCBI Taxonomy" id="587635"/>
    <lineage>
        <taxon>Bacteria</taxon>
        <taxon>Bacillati</taxon>
        <taxon>Actinomycetota</taxon>
        <taxon>Actinomycetes</taxon>
        <taxon>Micrococcales</taxon>
        <taxon>Microbacteriaceae</taxon>
        <taxon>Pseudoclavibacter</taxon>
    </lineage>
</organism>
<dbReference type="InterPro" id="IPR010297">
    <property type="entry name" value="DUF900_hydrolase"/>
</dbReference>